<dbReference type="InterPro" id="IPR005064">
    <property type="entry name" value="BUG"/>
</dbReference>
<proteinExistence type="inferred from homology"/>
<dbReference type="AlphaFoldDB" id="Q1LD76"/>
<dbReference type="PANTHER" id="PTHR42928:SF5">
    <property type="entry name" value="BLR1237 PROTEIN"/>
    <property type="match status" value="1"/>
</dbReference>
<organism evidence="3 4">
    <name type="scientific">Cupriavidus metallidurans (strain ATCC 43123 / DSM 2839 / NBRC 102507 / CH34)</name>
    <name type="common">Ralstonia metallidurans</name>
    <dbReference type="NCBI Taxonomy" id="266264"/>
    <lineage>
        <taxon>Bacteria</taxon>
        <taxon>Pseudomonadati</taxon>
        <taxon>Pseudomonadota</taxon>
        <taxon>Betaproteobacteria</taxon>
        <taxon>Burkholderiales</taxon>
        <taxon>Burkholderiaceae</taxon>
        <taxon>Cupriavidus</taxon>
    </lineage>
</organism>
<dbReference type="HOGENOM" id="CLU_045683_0_0_4"/>
<dbReference type="KEGG" id="rme:Rmet_5038"/>
<geneLocation type="plasmid" evidence="3 4">
    <name>megaplasmid</name>
</geneLocation>
<name>Q1LD76_CUPMC</name>
<dbReference type="CDD" id="cd13578">
    <property type="entry name" value="PBP2_Bug27"/>
    <property type="match status" value="1"/>
</dbReference>
<dbReference type="PANTHER" id="PTHR42928">
    <property type="entry name" value="TRICARBOXYLATE-BINDING PROTEIN"/>
    <property type="match status" value="1"/>
</dbReference>
<dbReference type="InterPro" id="IPR042100">
    <property type="entry name" value="Bug_dom1"/>
</dbReference>
<dbReference type="PIRSF" id="PIRSF017082">
    <property type="entry name" value="YflP"/>
    <property type="match status" value="1"/>
</dbReference>
<keyword evidence="3" id="KW-0614">Plasmid</keyword>
<dbReference type="Proteomes" id="UP000002429">
    <property type="component" value="Plasmid megaplasmid"/>
</dbReference>
<dbReference type="RefSeq" id="WP_011519451.1">
    <property type="nucleotide sequence ID" value="NC_007974.2"/>
</dbReference>
<evidence type="ECO:0000313" key="4">
    <source>
        <dbReference type="Proteomes" id="UP000002429"/>
    </source>
</evidence>
<accession>Q1LD76</accession>
<dbReference type="Gene3D" id="3.40.190.10">
    <property type="entry name" value="Periplasmic binding protein-like II"/>
    <property type="match status" value="1"/>
</dbReference>
<protein>
    <submittedName>
        <fullName evidence="3">Extra-cytoplasmic solute receptor protein</fullName>
    </submittedName>
</protein>
<evidence type="ECO:0000313" key="3">
    <source>
        <dbReference type="EMBL" id="ABF11900.1"/>
    </source>
</evidence>
<dbReference type="Gene3D" id="3.40.190.150">
    <property type="entry name" value="Bordetella uptake gene, domain 1"/>
    <property type="match status" value="1"/>
</dbReference>
<dbReference type="EMBL" id="CP000353">
    <property type="protein sequence ID" value="ABF11900.1"/>
    <property type="molecule type" value="Genomic_DNA"/>
</dbReference>
<keyword evidence="3" id="KW-0675">Receptor</keyword>
<reference evidence="4" key="1">
    <citation type="journal article" date="2010" name="PLoS ONE">
        <title>The complete genome sequence of Cupriavidus metallidurans strain CH34, a master survivalist in harsh and anthropogenic environments.</title>
        <authorList>
            <person name="Janssen P.J."/>
            <person name="Van Houdt R."/>
            <person name="Moors H."/>
            <person name="Monsieurs P."/>
            <person name="Morin N."/>
            <person name="Michaux A."/>
            <person name="Benotmane M.A."/>
            <person name="Leys N."/>
            <person name="Vallaeys T."/>
            <person name="Lapidus A."/>
            <person name="Monchy S."/>
            <person name="Medigue C."/>
            <person name="Taghavi S."/>
            <person name="McCorkle S."/>
            <person name="Dunn J."/>
            <person name="van der Lelie D."/>
            <person name="Mergeay M."/>
        </authorList>
    </citation>
    <scope>NUCLEOTIDE SEQUENCE [LARGE SCALE GENOMIC DNA]</scope>
    <source>
        <strain evidence="4">ATCC 43123 / DSM 2839 / NBRC 102507 / CH34</strain>
    </source>
</reference>
<keyword evidence="4" id="KW-1185">Reference proteome</keyword>
<dbReference type="eggNOG" id="COG3181">
    <property type="taxonomic scope" value="Bacteria"/>
</dbReference>
<evidence type="ECO:0000256" key="2">
    <source>
        <dbReference type="SAM" id="MobiDB-lite"/>
    </source>
</evidence>
<evidence type="ECO:0000256" key="1">
    <source>
        <dbReference type="ARBA" id="ARBA00006987"/>
    </source>
</evidence>
<sequence>MLFPCFSSRRQTTPAASGGMPRAQRGRLAVIAALSALCLPGGMLPTSAWADSGTPLKLVVTFPPGGSTDIAARIVQPKLAEVLGRPVVVENRPGAASQVATQYVARSAPDGNTLLISFDTHAINPIAKSRLPYDTFKDFSGVTLALRFPLVIGAHPSVPGKDLRGFLDAARRAPNQYSYASTGLGSMNHLVAEDLKRQAGVELLHVPYAGGGPAVQAVLGNVSSLTLLSYAALKGQIAAGRIKPLAVTGANRLPDLPDVPTVAESGFPGFEAYSWIGVFAPSGTPPAVARKLTSDFQAALNDPETHRKLTQAGFEVMATDGPALDRYAREQYERWKAFVVKTGLKLEE</sequence>
<gene>
    <name evidence="3" type="primary">bug</name>
    <name evidence="3" type="ordered locus">Rmet_5038</name>
</gene>
<comment type="similarity">
    <text evidence="1">Belongs to the UPF0065 (bug) family.</text>
</comment>
<dbReference type="Pfam" id="PF03401">
    <property type="entry name" value="TctC"/>
    <property type="match status" value="1"/>
</dbReference>
<dbReference type="SUPFAM" id="SSF53850">
    <property type="entry name" value="Periplasmic binding protein-like II"/>
    <property type="match status" value="1"/>
</dbReference>
<feature type="region of interest" description="Disordered" evidence="2">
    <location>
        <begin position="1"/>
        <end position="21"/>
    </location>
</feature>